<dbReference type="Gene3D" id="3.30.300.30">
    <property type="match status" value="1"/>
</dbReference>
<dbReference type="Gene3D" id="2.30.38.10">
    <property type="entry name" value="Luciferase, Domain 3"/>
    <property type="match status" value="1"/>
</dbReference>
<dbReference type="Pfam" id="PF00975">
    <property type="entry name" value="Thioesterase"/>
    <property type="match status" value="1"/>
</dbReference>
<dbReference type="PANTHER" id="PTHR45527">
    <property type="entry name" value="NONRIBOSOMAL PEPTIDE SYNTHETASE"/>
    <property type="match status" value="1"/>
</dbReference>
<evidence type="ECO:0000313" key="5">
    <source>
        <dbReference type="EMBL" id="REH34936.1"/>
    </source>
</evidence>
<dbReference type="InterPro" id="IPR029058">
    <property type="entry name" value="AB_hydrolase_fold"/>
</dbReference>
<dbReference type="InterPro" id="IPR000873">
    <property type="entry name" value="AMP-dep_synth/lig_dom"/>
</dbReference>
<dbReference type="InterPro" id="IPR025110">
    <property type="entry name" value="AMP-bd_C"/>
</dbReference>
<dbReference type="FunFam" id="2.30.38.10:FF:000001">
    <property type="entry name" value="Non-ribosomal peptide synthetase PvdI"/>
    <property type="match status" value="1"/>
</dbReference>
<dbReference type="InterPro" id="IPR020845">
    <property type="entry name" value="AMP-binding_CS"/>
</dbReference>
<dbReference type="FunFam" id="3.30.300.30:FF:000010">
    <property type="entry name" value="Enterobactin synthetase component F"/>
    <property type="match status" value="1"/>
</dbReference>
<dbReference type="OrthoDB" id="2472181at2"/>
<organism evidence="5 6">
    <name type="scientific">Kutzneria buriramensis</name>
    <dbReference type="NCBI Taxonomy" id="1045776"/>
    <lineage>
        <taxon>Bacteria</taxon>
        <taxon>Bacillati</taxon>
        <taxon>Actinomycetota</taxon>
        <taxon>Actinomycetes</taxon>
        <taxon>Pseudonocardiales</taxon>
        <taxon>Pseudonocardiaceae</taxon>
        <taxon>Kutzneria</taxon>
    </lineage>
</organism>
<dbReference type="GO" id="GO:0005829">
    <property type="term" value="C:cytosol"/>
    <property type="evidence" value="ECO:0007669"/>
    <property type="project" value="TreeGrafter"/>
</dbReference>
<dbReference type="SUPFAM" id="SSF47336">
    <property type="entry name" value="ACP-like"/>
    <property type="match status" value="1"/>
</dbReference>
<dbReference type="InterPro" id="IPR020806">
    <property type="entry name" value="PKS_PP-bd"/>
</dbReference>
<dbReference type="InterPro" id="IPR045851">
    <property type="entry name" value="AMP-bd_C_sf"/>
</dbReference>
<dbReference type="InterPro" id="IPR010071">
    <property type="entry name" value="AA_adenyl_dom"/>
</dbReference>
<reference evidence="5 6" key="1">
    <citation type="submission" date="2018-08" db="EMBL/GenBank/DDBJ databases">
        <title>Genomic Encyclopedia of Archaeal and Bacterial Type Strains, Phase II (KMG-II): from individual species to whole genera.</title>
        <authorList>
            <person name="Goeker M."/>
        </authorList>
    </citation>
    <scope>NUCLEOTIDE SEQUENCE [LARGE SCALE GENOMIC DNA]</scope>
    <source>
        <strain evidence="5 6">DSM 45791</strain>
    </source>
</reference>
<dbReference type="Gene3D" id="3.40.50.980">
    <property type="match status" value="2"/>
</dbReference>
<dbReference type="NCBIfam" id="TIGR01733">
    <property type="entry name" value="AA-adenyl-dom"/>
    <property type="match status" value="1"/>
</dbReference>
<keyword evidence="6" id="KW-1185">Reference proteome</keyword>
<keyword evidence="2" id="KW-0596">Phosphopantetheine</keyword>
<dbReference type="PROSITE" id="PS00455">
    <property type="entry name" value="AMP_BINDING"/>
    <property type="match status" value="1"/>
</dbReference>
<dbReference type="FunFam" id="3.40.50.980:FF:000001">
    <property type="entry name" value="Non-ribosomal peptide synthetase"/>
    <property type="match status" value="1"/>
</dbReference>
<dbReference type="GO" id="GO:0044550">
    <property type="term" value="P:secondary metabolite biosynthetic process"/>
    <property type="evidence" value="ECO:0007669"/>
    <property type="project" value="UniProtKB-ARBA"/>
</dbReference>
<gene>
    <name evidence="5" type="ORF">BCF44_119212</name>
</gene>
<comment type="cofactor">
    <cofactor evidence="1">
        <name>pantetheine 4'-phosphate</name>
        <dbReference type="ChEBI" id="CHEBI:47942"/>
    </cofactor>
</comment>
<dbReference type="Gene3D" id="3.40.50.1820">
    <property type="entry name" value="alpha/beta hydrolase"/>
    <property type="match status" value="1"/>
</dbReference>
<dbReference type="Pfam" id="PF00501">
    <property type="entry name" value="AMP-binding"/>
    <property type="match status" value="1"/>
</dbReference>
<accession>A0A3E0GZ53</accession>
<dbReference type="Pfam" id="PF00550">
    <property type="entry name" value="PP-binding"/>
    <property type="match status" value="1"/>
</dbReference>
<evidence type="ECO:0000259" key="4">
    <source>
        <dbReference type="PROSITE" id="PS50075"/>
    </source>
</evidence>
<dbReference type="InterPro" id="IPR036736">
    <property type="entry name" value="ACP-like_sf"/>
</dbReference>
<dbReference type="PANTHER" id="PTHR45527:SF14">
    <property type="entry name" value="PLIPASTATIN SYNTHASE SUBUNIT B"/>
    <property type="match status" value="1"/>
</dbReference>
<name>A0A3E0GZ53_9PSEU</name>
<proteinExistence type="predicted"/>
<dbReference type="SMR" id="A0A3E0GZ53"/>
<sequence length="862" mass="93436">MADLGVLGRQTVTEREPATLVKALEEQADSVPAEVALEFDGEELSYRQVHERANKLARHLVTYGVGPDRLVAVMLPRSADLLVTLLAVLKAGGAYLPLDAEHPAERTAFMLAEAQPVVLVTAAKTAASGAELGIPTIVLDAPETAETLSVYPVGHLDDGERNGTPLRESLAYVIYTSGSTGTPKGVEIPLRAMHNLLLAMQDRLSLGPGDRMLSVTTATFDMSVPELFLPFFTGARAVVAPMGTGQDPQQLANLIEQRAVSTAQATPTHWHMLATVSPDVVRGLRVLVGGEALSDKLAATLLGLGAEVIQWYGPTETTVWSTAHTVTRAEDAAVIGTALRNTRLHVLDANLAPVSVGVEGELFISGDGVARGYLNRPELTEERFLPDAFGSPDAKMYRTGDIVRVRADGTLEYVGRSDNQVKLHGFRVELGEVEATIELSENVARAVAAVREDRPGDRRLVAYVTAAPGREPNAHGILEFVAEKLPLYMVPTAVVVLPELPLTPNGKLDRRALPAPVLENAAMIHNHLTESELLLTCLFAEVLGVPQVGPHDSFFDLGGSSVLAARLIKLVRTAMDVDLPIRLLVEHPTVAALSRQLTGEEPQDSFDVLLPLIVRGDRRPLFCMRHLAGTAWSYGVLAQHFGPDYPIYGLQSHTFQELDTPLTSISAIAADYVRLIRGVQPEGPYRVLGWSFGGILAHAVAVELQEQGQEIEFLGVFNTNPLISVKEDRGEQELMALILMIHGVNPADYDRPLTYDDIAEFADMATNYAWQGRRSAAETFVDTMLTDLTAWKDHKPGTLRGALHLFVAEPNPVADSASAREWSPYVVGEIIEHELACTHDELLSNPRVLKEIVAVVTDNLDD</sequence>
<dbReference type="AlphaFoldDB" id="A0A3E0GZ53"/>
<dbReference type="GO" id="GO:0043041">
    <property type="term" value="P:amino acid activation for nonribosomal peptide biosynthetic process"/>
    <property type="evidence" value="ECO:0007669"/>
    <property type="project" value="TreeGrafter"/>
</dbReference>
<dbReference type="GO" id="GO:0031177">
    <property type="term" value="F:phosphopantetheine binding"/>
    <property type="evidence" value="ECO:0007669"/>
    <property type="project" value="InterPro"/>
</dbReference>
<protein>
    <submittedName>
        <fullName evidence="5">Nonribosomal peptide synthetase DhbF</fullName>
    </submittedName>
</protein>
<evidence type="ECO:0000256" key="1">
    <source>
        <dbReference type="ARBA" id="ARBA00001957"/>
    </source>
</evidence>
<comment type="caution">
    <text evidence="5">The sequence shown here is derived from an EMBL/GenBank/DDBJ whole genome shotgun (WGS) entry which is preliminary data.</text>
</comment>
<dbReference type="InterPro" id="IPR001031">
    <property type="entry name" value="Thioesterase"/>
</dbReference>
<dbReference type="SUPFAM" id="SSF56801">
    <property type="entry name" value="Acetyl-CoA synthetase-like"/>
    <property type="match status" value="1"/>
</dbReference>
<dbReference type="PROSITE" id="PS50075">
    <property type="entry name" value="CARRIER"/>
    <property type="match status" value="1"/>
</dbReference>
<dbReference type="SUPFAM" id="SSF53474">
    <property type="entry name" value="alpha/beta-Hydrolases"/>
    <property type="match status" value="1"/>
</dbReference>
<keyword evidence="3" id="KW-0597">Phosphoprotein</keyword>
<dbReference type="SMART" id="SM00823">
    <property type="entry name" value="PKS_PP"/>
    <property type="match status" value="1"/>
</dbReference>
<dbReference type="PROSITE" id="PS00012">
    <property type="entry name" value="PHOSPHOPANTETHEINE"/>
    <property type="match status" value="1"/>
</dbReference>
<dbReference type="Proteomes" id="UP000256269">
    <property type="component" value="Unassembled WGS sequence"/>
</dbReference>
<dbReference type="InterPro" id="IPR009081">
    <property type="entry name" value="PP-bd_ACP"/>
</dbReference>
<evidence type="ECO:0000313" key="6">
    <source>
        <dbReference type="Proteomes" id="UP000256269"/>
    </source>
</evidence>
<dbReference type="EMBL" id="QUNO01000019">
    <property type="protein sequence ID" value="REH34936.1"/>
    <property type="molecule type" value="Genomic_DNA"/>
</dbReference>
<dbReference type="RefSeq" id="WP_116180312.1">
    <property type="nucleotide sequence ID" value="NZ_CP144375.1"/>
</dbReference>
<evidence type="ECO:0000256" key="2">
    <source>
        <dbReference type="ARBA" id="ARBA00022450"/>
    </source>
</evidence>
<dbReference type="InterPro" id="IPR006162">
    <property type="entry name" value="Ppantetheine_attach_site"/>
</dbReference>
<evidence type="ECO:0000256" key="3">
    <source>
        <dbReference type="ARBA" id="ARBA00022553"/>
    </source>
</evidence>
<feature type="domain" description="Carrier" evidence="4">
    <location>
        <begin position="526"/>
        <end position="601"/>
    </location>
</feature>
<dbReference type="FunFam" id="3.40.50.12780:FF:000012">
    <property type="entry name" value="Non-ribosomal peptide synthetase"/>
    <property type="match status" value="1"/>
</dbReference>
<dbReference type="Pfam" id="PF13193">
    <property type="entry name" value="AMP-binding_C"/>
    <property type="match status" value="1"/>
</dbReference>